<dbReference type="Gene3D" id="3.60.10.10">
    <property type="entry name" value="Endonuclease/exonuclease/phosphatase"/>
    <property type="match status" value="1"/>
</dbReference>
<name>A0A8K0PAM1_LADFU</name>
<protein>
    <submittedName>
        <fullName evidence="1">Uncharacterized protein</fullName>
    </submittedName>
</protein>
<dbReference type="AlphaFoldDB" id="A0A8K0PAM1"/>
<proteinExistence type="predicted"/>
<gene>
    <name evidence="1" type="ORF">J437_LFUL017797</name>
</gene>
<dbReference type="EMBL" id="KZ309261">
    <property type="protein sequence ID" value="KAG8238008.1"/>
    <property type="molecule type" value="Genomic_DNA"/>
</dbReference>
<evidence type="ECO:0000313" key="1">
    <source>
        <dbReference type="EMBL" id="KAG8238008.1"/>
    </source>
</evidence>
<evidence type="ECO:0000313" key="2">
    <source>
        <dbReference type="Proteomes" id="UP000792457"/>
    </source>
</evidence>
<keyword evidence="2" id="KW-1185">Reference proteome</keyword>
<dbReference type="InterPro" id="IPR036691">
    <property type="entry name" value="Endo/exonu/phosph_ase_sf"/>
</dbReference>
<reference evidence="1" key="2">
    <citation type="submission" date="2017-10" db="EMBL/GenBank/DDBJ databases">
        <title>Ladona fulva Genome sequencing and assembly.</title>
        <authorList>
            <person name="Murali S."/>
            <person name="Richards S."/>
            <person name="Bandaranaike D."/>
            <person name="Bellair M."/>
            <person name="Blankenburg K."/>
            <person name="Chao H."/>
            <person name="Dinh H."/>
            <person name="Doddapaneni H."/>
            <person name="Dugan-Rocha S."/>
            <person name="Elkadiri S."/>
            <person name="Gnanaolivu R."/>
            <person name="Hernandez B."/>
            <person name="Skinner E."/>
            <person name="Javaid M."/>
            <person name="Lee S."/>
            <person name="Li M."/>
            <person name="Ming W."/>
            <person name="Munidasa M."/>
            <person name="Muniz J."/>
            <person name="Nguyen L."/>
            <person name="Hughes D."/>
            <person name="Osuji N."/>
            <person name="Pu L.-L."/>
            <person name="Puazo M."/>
            <person name="Qu C."/>
            <person name="Quiroz J."/>
            <person name="Raj R."/>
            <person name="Weissenberger G."/>
            <person name="Xin Y."/>
            <person name="Zou X."/>
            <person name="Han Y."/>
            <person name="Worley K."/>
            <person name="Muzny D."/>
            <person name="Gibbs R."/>
        </authorList>
    </citation>
    <scope>NUCLEOTIDE SEQUENCE</scope>
    <source>
        <strain evidence="1">Sampled in the wild</strain>
    </source>
</reference>
<organism evidence="1 2">
    <name type="scientific">Ladona fulva</name>
    <name type="common">Scarce chaser dragonfly</name>
    <name type="synonym">Libellula fulva</name>
    <dbReference type="NCBI Taxonomy" id="123851"/>
    <lineage>
        <taxon>Eukaryota</taxon>
        <taxon>Metazoa</taxon>
        <taxon>Ecdysozoa</taxon>
        <taxon>Arthropoda</taxon>
        <taxon>Hexapoda</taxon>
        <taxon>Insecta</taxon>
        <taxon>Pterygota</taxon>
        <taxon>Palaeoptera</taxon>
        <taxon>Odonata</taxon>
        <taxon>Epiprocta</taxon>
        <taxon>Anisoptera</taxon>
        <taxon>Libelluloidea</taxon>
        <taxon>Libellulidae</taxon>
        <taxon>Ladona</taxon>
    </lineage>
</organism>
<reference evidence="1" key="1">
    <citation type="submission" date="2013-04" db="EMBL/GenBank/DDBJ databases">
        <authorList>
            <person name="Qu J."/>
            <person name="Murali S.C."/>
            <person name="Bandaranaike D."/>
            <person name="Bellair M."/>
            <person name="Blankenburg K."/>
            <person name="Chao H."/>
            <person name="Dinh H."/>
            <person name="Doddapaneni H."/>
            <person name="Downs B."/>
            <person name="Dugan-Rocha S."/>
            <person name="Elkadiri S."/>
            <person name="Gnanaolivu R.D."/>
            <person name="Hernandez B."/>
            <person name="Javaid M."/>
            <person name="Jayaseelan J.C."/>
            <person name="Lee S."/>
            <person name="Li M."/>
            <person name="Ming W."/>
            <person name="Munidasa M."/>
            <person name="Muniz J."/>
            <person name="Nguyen L."/>
            <person name="Ongeri F."/>
            <person name="Osuji N."/>
            <person name="Pu L.-L."/>
            <person name="Puazo M."/>
            <person name="Qu C."/>
            <person name="Quiroz J."/>
            <person name="Raj R."/>
            <person name="Weissenberger G."/>
            <person name="Xin Y."/>
            <person name="Zou X."/>
            <person name="Han Y."/>
            <person name="Richards S."/>
            <person name="Worley K."/>
            <person name="Muzny D."/>
            <person name="Gibbs R."/>
        </authorList>
    </citation>
    <scope>NUCLEOTIDE SEQUENCE</scope>
    <source>
        <strain evidence="1">Sampled in the wild</strain>
    </source>
</reference>
<dbReference type="OrthoDB" id="418748at2759"/>
<accession>A0A8K0PAM1</accession>
<dbReference type="Proteomes" id="UP000792457">
    <property type="component" value="Unassembled WGS sequence"/>
</dbReference>
<comment type="caution">
    <text evidence="1">The sequence shown here is derived from an EMBL/GenBank/DDBJ whole genome shotgun (WGS) entry which is preliminary data.</text>
</comment>
<sequence length="122" mass="14139">MNKIYVISKGKKSDRVNKPRTEKTRFDSFNGRARAEQRETRWKGNKAKELADGYKLIYSGTDERRRNGIIDKELKGGVYEVERKSDRIMCVKLEIGRGSTTIVCGYAPQAGCEEEEKNIFWR</sequence>